<dbReference type="PANTHER" id="PTHR20898">
    <property type="entry name" value="DAEDALUS ON 3-RELATED-RELATED"/>
    <property type="match status" value="1"/>
</dbReference>
<name>A0AB40DCM2_DROSZ</name>
<dbReference type="Pfam" id="PF06477">
    <property type="entry name" value="DUF1091"/>
    <property type="match status" value="1"/>
</dbReference>
<evidence type="ECO:0000313" key="1">
    <source>
        <dbReference type="Proteomes" id="UP001652628"/>
    </source>
</evidence>
<proteinExistence type="predicted"/>
<dbReference type="PANTHER" id="PTHR20898:SF0">
    <property type="entry name" value="DAEDALUS ON 3-RELATED"/>
    <property type="match status" value="1"/>
</dbReference>
<dbReference type="InterPro" id="IPR010512">
    <property type="entry name" value="DUF1091"/>
</dbReference>
<evidence type="ECO:0000313" key="2">
    <source>
        <dbReference type="RefSeq" id="XP_065720516.2"/>
    </source>
</evidence>
<dbReference type="RefSeq" id="XP_065720516.2">
    <property type="nucleotide sequence ID" value="XM_065864444.2"/>
</dbReference>
<gene>
    <name evidence="2" type="primary">LOC108007678</name>
</gene>
<dbReference type="GeneID" id="108007678"/>
<organism evidence="1 2">
    <name type="scientific">Drosophila suzukii</name>
    <name type="common">Spotted-wing drosophila fruit fly</name>
    <dbReference type="NCBI Taxonomy" id="28584"/>
    <lineage>
        <taxon>Eukaryota</taxon>
        <taxon>Metazoa</taxon>
        <taxon>Ecdysozoa</taxon>
        <taxon>Arthropoda</taxon>
        <taxon>Hexapoda</taxon>
        <taxon>Insecta</taxon>
        <taxon>Pterygota</taxon>
        <taxon>Neoptera</taxon>
        <taxon>Endopterygota</taxon>
        <taxon>Diptera</taxon>
        <taxon>Brachycera</taxon>
        <taxon>Muscomorpha</taxon>
        <taxon>Ephydroidea</taxon>
        <taxon>Drosophilidae</taxon>
        <taxon>Drosophila</taxon>
        <taxon>Sophophora</taxon>
    </lineage>
</organism>
<dbReference type="Proteomes" id="UP001652628">
    <property type="component" value="Chromosome 3"/>
</dbReference>
<reference evidence="2" key="1">
    <citation type="submission" date="2025-08" db="UniProtKB">
        <authorList>
            <consortium name="RefSeq"/>
        </authorList>
    </citation>
    <scope>IDENTIFICATION</scope>
</reference>
<dbReference type="SMART" id="SM00697">
    <property type="entry name" value="DM8"/>
    <property type="match status" value="1"/>
</dbReference>
<keyword evidence="1" id="KW-1185">Reference proteome</keyword>
<sequence>MYPFKLAPIVLGWIVVTAVIRQGVAPRLTFKAGDCRYDRSVFSNFTIQIIKTKVMMDMILVTTLRQGLKAHLDFEFRLSKGKPYQSVYQHDMNYCALIKGSQESIYRRWFNSMLKVGNFATSCPIKGGYYYLHGWTLDANYVPSFLYLGDYRIGGSFFYGRFKKQSDNPLVECSVEAVLN</sequence>
<protein>
    <submittedName>
        <fullName evidence="2">Uncharacterized protein</fullName>
    </submittedName>
</protein>
<accession>A0AB40DCM2</accession>
<dbReference type="AlphaFoldDB" id="A0AB40DCM2"/>